<reference evidence="1 2" key="1">
    <citation type="journal article" date="2019" name="Commun. Biol.">
        <title>The bagworm genome reveals a unique fibroin gene that provides high tensile strength.</title>
        <authorList>
            <person name="Kono N."/>
            <person name="Nakamura H."/>
            <person name="Ohtoshi R."/>
            <person name="Tomita M."/>
            <person name="Numata K."/>
            <person name="Arakawa K."/>
        </authorList>
    </citation>
    <scope>NUCLEOTIDE SEQUENCE [LARGE SCALE GENOMIC DNA]</scope>
</reference>
<evidence type="ECO:0000313" key="2">
    <source>
        <dbReference type="Proteomes" id="UP000299102"/>
    </source>
</evidence>
<dbReference type="EMBL" id="BGZK01005271">
    <property type="protein sequence ID" value="GBP13318.1"/>
    <property type="molecule type" value="Genomic_DNA"/>
</dbReference>
<name>A0A4C1TIU5_EUMVA</name>
<keyword evidence="2" id="KW-1185">Reference proteome</keyword>
<evidence type="ECO:0000313" key="1">
    <source>
        <dbReference type="EMBL" id="GBP13318.1"/>
    </source>
</evidence>
<dbReference type="AlphaFoldDB" id="A0A4C1TIU5"/>
<dbReference type="Proteomes" id="UP000299102">
    <property type="component" value="Unassembled WGS sequence"/>
</dbReference>
<sequence length="84" mass="10054">MARQANEWALHVPSSNNAKELLRRELTLRMEISKLSVDYLFNIKITFPGLFILSEFKQKCSEATCLISRYLWQRLFLKKELRNY</sequence>
<comment type="caution">
    <text evidence="1">The sequence shown here is derived from an EMBL/GenBank/DDBJ whole genome shotgun (WGS) entry which is preliminary data.</text>
</comment>
<proteinExistence type="predicted"/>
<accession>A0A4C1TIU5</accession>
<protein>
    <submittedName>
        <fullName evidence="1">Uncharacterized protein</fullName>
    </submittedName>
</protein>
<gene>
    <name evidence="1" type="ORF">EVAR_101354_1</name>
</gene>
<organism evidence="1 2">
    <name type="scientific">Eumeta variegata</name>
    <name type="common">Bagworm moth</name>
    <name type="synonym">Eumeta japonica</name>
    <dbReference type="NCBI Taxonomy" id="151549"/>
    <lineage>
        <taxon>Eukaryota</taxon>
        <taxon>Metazoa</taxon>
        <taxon>Ecdysozoa</taxon>
        <taxon>Arthropoda</taxon>
        <taxon>Hexapoda</taxon>
        <taxon>Insecta</taxon>
        <taxon>Pterygota</taxon>
        <taxon>Neoptera</taxon>
        <taxon>Endopterygota</taxon>
        <taxon>Lepidoptera</taxon>
        <taxon>Glossata</taxon>
        <taxon>Ditrysia</taxon>
        <taxon>Tineoidea</taxon>
        <taxon>Psychidae</taxon>
        <taxon>Oiketicinae</taxon>
        <taxon>Eumeta</taxon>
    </lineage>
</organism>